<dbReference type="GO" id="GO:0006508">
    <property type="term" value="P:proteolysis"/>
    <property type="evidence" value="ECO:0007669"/>
    <property type="project" value="UniProtKB-KW"/>
</dbReference>
<accession>A0A3A8PVF3</accession>
<evidence type="ECO:0000259" key="5">
    <source>
        <dbReference type="PROSITE" id="PS50106"/>
    </source>
</evidence>
<name>A0A3A8PVF3_9BACT</name>
<evidence type="ECO:0000256" key="1">
    <source>
        <dbReference type="ARBA" id="ARBA00010541"/>
    </source>
</evidence>
<gene>
    <name evidence="6" type="ORF">D7V93_22835</name>
</gene>
<proteinExistence type="inferred from homology"/>
<dbReference type="Gene3D" id="2.40.10.10">
    <property type="entry name" value="Trypsin-like serine proteases"/>
    <property type="match status" value="2"/>
</dbReference>
<keyword evidence="7" id="KW-1185">Reference proteome</keyword>
<evidence type="ECO:0000256" key="3">
    <source>
        <dbReference type="ARBA" id="ARBA00022801"/>
    </source>
</evidence>
<evidence type="ECO:0000256" key="2">
    <source>
        <dbReference type="ARBA" id="ARBA00022670"/>
    </source>
</evidence>
<keyword evidence="3" id="KW-0378">Hydrolase</keyword>
<evidence type="ECO:0000313" key="7">
    <source>
        <dbReference type="Proteomes" id="UP000272888"/>
    </source>
</evidence>
<dbReference type="PANTHER" id="PTHR22939:SF129">
    <property type="entry name" value="SERINE PROTEASE HTRA2, MITOCHONDRIAL"/>
    <property type="match status" value="1"/>
</dbReference>
<dbReference type="Proteomes" id="UP000272888">
    <property type="component" value="Unassembled WGS sequence"/>
</dbReference>
<reference evidence="7" key="1">
    <citation type="submission" date="2018-09" db="EMBL/GenBank/DDBJ databases">
        <authorList>
            <person name="Livingstone P.G."/>
            <person name="Whitworth D.E."/>
        </authorList>
    </citation>
    <scope>NUCLEOTIDE SEQUENCE [LARGE SCALE GENOMIC DNA]</scope>
    <source>
        <strain evidence="7">CA051B</strain>
    </source>
</reference>
<dbReference type="InterPro" id="IPR036034">
    <property type="entry name" value="PDZ_sf"/>
</dbReference>
<dbReference type="InterPro" id="IPR043504">
    <property type="entry name" value="Peptidase_S1_PA_chymotrypsin"/>
</dbReference>
<dbReference type="Gene3D" id="2.30.42.10">
    <property type="match status" value="1"/>
</dbReference>
<dbReference type="EMBL" id="RAWB01000252">
    <property type="protein sequence ID" value="RKH55464.1"/>
    <property type="molecule type" value="Genomic_DNA"/>
</dbReference>
<dbReference type="InterPro" id="IPR001940">
    <property type="entry name" value="Peptidase_S1C"/>
</dbReference>
<feature type="domain" description="PDZ" evidence="5">
    <location>
        <begin position="256"/>
        <end position="343"/>
    </location>
</feature>
<evidence type="ECO:0000256" key="4">
    <source>
        <dbReference type="SAM" id="MobiDB-lite"/>
    </source>
</evidence>
<dbReference type="SMART" id="SM00228">
    <property type="entry name" value="PDZ"/>
    <property type="match status" value="1"/>
</dbReference>
<feature type="region of interest" description="Disordered" evidence="4">
    <location>
        <begin position="359"/>
        <end position="424"/>
    </location>
</feature>
<comment type="caution">
    <text evidence="6">The sequence shown here is derived from an EMBL/GenBank/DDBJ whole genome shotgun (WGS) entry which is preliminary data.</text>
</comment>
<sequence>MGWTQVGGVIKAAVLACALGATARAEARDNRLWLEAKNRAVSRQHSNISEVARKAMPAVVSITTRQDSADVPPGEEPQRGIGSGFIIHPDGYILTSAHVVEGASEVTISVRSANGYVEEFPATIVGEDERTDCALLKVDAPRKLPVLKLASASHVGIADWVVVIGNPFGLAHSVTVGVVSYLGRTDVTPNGRDGDFDYLQMDASINPGNSGGPVLDLHGDVVAVANAVNVSGQGIGFAIPIDIAKTVIPQLKAHGRMRRGWIGISVQDFSPEVAAAFNLMPRGRGVVVTDVVEDGPAARAGLRAGDVILDMDRRSVERAHTLRWQVAARGVGQHIRLQVRRVGRPLTVRVKLDDLPFVPEEAPPATLASGAAPGERSAGAKSVLEELLSPVPRAKTGPAGTQATGGSGTGSGAASATAEGMPVP</sequence>
<dbReference type="InterPro" id="IPR001478">
    <property type="entry name" value="PDZ"/>
</dbReference>
<comment type="similarity">
    <text evidence="1">Belongs to the peptidase S1C family.</text>
</comment>
<dbReference type="PANTHER" id="PTHR22939">
    <property type="entry name" value="SERINE PROTEASE FAMILY S1C HTRA-RELATED"/>
    <property type="match status" value="1"/>
</dbReference>
<dbReference type="GO" id="GO:0004252">
    <property type="term" value="F:serine-type endopeptidase activity"/>
    <property type="evidence" value="ECO:0007669"/>
    <property type="project" value="InterPro"/>
</dbReference>
<keyword evidence="2" id="KW-0645">Protease</keyword>
<dbReference type="SUPFAM" id="SSF50156">
    <property type="entry name" value="PDZ domain-like"/>
    <property type="match status" value="1"/>
</dbReference>
<dbReference type="Pfam" id="PF13180">
    <property type="entry name" value="PDZ_2"/>
    <property type="match status" value="1"/>
</dbReference>
<dbReference type="SUPFAM" id="SSF50494">
    <property type="entry name" value="Trypsin-like serine proteases"/>
    <property type="match status" value="1"/>
</dbReference>
<dbReference type="AlphaFoldDB" id="A0A3A8PVF3"/>
<protein>
    <submittedName>
        <fullName evidence="6">PDZ domain-containing protein</fullName>
    </submittedName>
</protein>
<dbReference type="InterPro" id="IPR009003">
    <property type="entry name" value="Peptidase_S1_PA"/>
</dbReference>
<dbReference type="RefSeq" id="WP_120645422.1">
    <property type="nucleotide sequence ID" value="NZ_RAWB01000252.1"/>
</dbReference>
<evidence type="ECO:0000313" key="6">
    <source>
        <dbReference type="EMBL" id="RKH55464.1"/>
    </source>
</evidence>
<dbReference type="PRINTS" id="PR00834">
    <property type="entry name" value="PROTEASES2C"/>
</dbReference>
<dbReference type="Pfam" id="PF13365">
    <property type="entry name" value="Trypsin_2"/>
    <property type="match status" value="1"/>
</dbReference>
<dbReference type="PROSITE" id="PS50106">
    <property type="entry name" value="PDZ"/>
    <property type="match status" value="1"/>
</dbReference>
<organism evidence="6 7">
    <name type="scientific">Corallococcus llansteffanensis</name>
    <dbReference type="NCBI Taxonomy" id="2316731"/>
    <lineage>
        <taxon>Bacteria</taxon>
        <taxon>Pseudomonadati</taxon>
        <taxon>Myxococcota</taxon>
        <taxon>Myxococcia</taxon>
        <taxon>Myxococcales</taxon>
        <taxon>Cystobacterineae</taxon>
        <taxon>Myxococcaceae</taxon>
        <taxon>Corallococcus</taxon>
    </lineage>
</organism>